<accession>A0ABP4P2Z3</accession>
<evidence type="ECO:0000313" key="4">
    <source>
        <dbReference type="Proteomes" id="UP001501470"/>
    </source>
</evidence>
<feature type="transmembrane region" description="Helical" evidence="1">
    <location>
        <begin position="65"/>
        <end position="91"/>
    </location>
</feature>
<dbReference type="EMBL" id="BAAAQD010000049">
    <property type="protein sequence ID" value="GAA1572771.1"/>
    <property type="molecule type" value="Genomic_DNA"/>
</dbReference>
<reference evidence="4" key="1">
    <citation type="journal article" date="2019" name="Int. J. Syst. Evol. Microbiol.">
        <title>The Global Catalogue of Microorganisms (GCM) 10K type strain sequencing project: providing services to taxonomists for standard genome sequencing and annotation.</title>
        <authorList>
            <consortium name="The Broad Institute Genomics Platform"/>
            <consortium name="The Broad Institute Genome Sequencing Center for Infectious Disease"/>
            <person name="Wu L."/>
            <person name="Ma J."/>
        </authorList>
    </citation>
    <scope>NUCLEOTIDE SEQUENCE [LARGE SCALE GENOMIC DNA]</scope>
    <source>
        <strain evidence="4">JCM 15933</strain>
    </source>
</reference>
<dbReference type="Pfam" id="PF18181">
    <property type="entry name" value="SLATT_1"/>
    <property type="match status" value="1"/>
</dbReference>
<evidence type="ECO:0000259" key="2">
    <source>
        <dbReference type="Pfam" id="PF18181"/>
    </source>
</evidence>
<keyword evidence="4" id="KW-1185">Reference proteome</keyword>
<organism evidence="3 4">
    <name type="scientific">Dactylosporangium maewongense</name>
    <dbReference type="NCBI Taxonomy" id="634393"/>
    <lineage>
        <taxon>Bacteria</taxon>
        <taxon>Bacillati</taxon>
        <taxon>Actinomycetota</taxon>
        <taxon>Actinomycetes</taxon>
        <taxon>Micromonosporales</taxon>
        <taxon>Micromonosporaceae</taxon>
        <taxon>Dactylosporangium</taxon>
    </lineage>
</organism>
<sequence length="155" mass="17073">MTDRESQFRDLYEQHRVQQQQRFLERRRDEFRNAYKQGVRLRNGLLVLSGVVGATAQVFSGPGSATARGVCGLVAALIAALAGAVAGYSSLMGFSSLRRSYEDALKGVRSAGHSWRDAPDDRAALLRVEDVLRTENGHWGQLVVRQADGTPSVER</sequence>
<gene>
    <name evidence="3" type="ORF">GCM10009827_113430</name>
</gene>
<comment type="caution">
    <text evidence="3">The sequence shown here is derived from an EMBL/GenBank/DDBJ whole genome shotgun (WGS) entry which is preliminary data.</text>
</comment>
<protein>
    <recommendedName>
        <fullName evidence="2">SMODS and SLOG-associating 2TM effector domain-containing protein</fullName>
    </recommendedName>
</protein>
<feature type="domain" description="SMODS and SLOG-associating 2TM effector" evidence="2">
    <location>
        <begin position="12"/>
        <end position="139"/>
    </location>
</feature>
<keyword evidence="1" id="KW-0472">Membrane</keyword>
<name>A0ABP4P2Z3_9ACTN</name>
<dbReference type="RefSeq" id="WP_344514735.1">
    <property type="nucleotide sequence ID" value="NZ_BAAAQD010000049.1"/>
</dbReference>
<evidence type="ECO:0000256" key="1">
    <source>
        <dbReference type="SAM" id="Phobius"/>
    </source>
</evidence>
<proteinExistence type="predicted"/>
<keyword evidence="1" id="KW-0812">Transmembrane</keyword>
<feature type="transmembrane region" description="Helical" evidence="1">
    <location>
        <begin position="41"/>
        <end position="59"/>
    </location>
</feature>
<dbReference type="InterPro" id="IPR040884">
    <property type="entry name" value="SLATT_1"/>
</dbReference>
<dbReference type="Proteomes" id="UP001501470">
    <property type="component" value="Unassembled WGS sequence"/>
</dbReference>
<keyword evidence="1" id="KW-1133">Transmembrane helix</keyword>
<evidence type="ECO:0000313" key="3">
    <source>
        <dbReference type="EMBL" id="GAA1572771.1"/>
    </source>
</evidence>